<evidence type="ECO:0000313" key="2">
    <source>
        <dbReference type="Proteomes" id="UP000238479"/>
    </source>
</evidence>
<comment type="caution">
    <text evidence="1">The sequence shown here is derived from an EMBL/GenBank/DDBJ whole genome shotgun (WGS) entry which is preliminary data.</text>
</comment>
<name>A0A2P6RK23_ROSCH</name>
<keyword evidence="2" id="KW-1185">Reference proteome</keyword>
<accession>A0A2P6RK23</accession>
<gene>
    <name evidence="1" type="ORF">RchiOBHm_Chr2g0092731</name>
</gene>
<reference evidence="1 2" key="1">
    <citation type="journal article" date="2018" name="Nat. Genet.">
        <title>The Rosa genome provides new insights in the design of modern roses.</title>
        <authorList>
            <person name="Bendahmane M."/>
        </authorList>
    </citation>
    <scope>NUCLEOTIDE SEQUENCE [LARGE SCALE GENOMIC DNA]</scope>
    <source>
        <strain evidence="2">cv. Old Blush</strain>
    </source>
</reference>
<evidence type="ECO:0000313" key="1">
    <source>
        <dbReference type="EMBL" id="PRQ46782.1"/>
    </source>
</evidence>
<dbReference type="Proteomes" id="UP000238479">
    <property type="component" value="Chromosome 2"/>
</dbReference>
<dbReference type="AlphaFoldDB" id="A0A2P6RK23"/>
<dbReference type="EMBL" id="PDCK01000040">
    <property type="protein sequence ID" value="PRQ46782.1"/>
    <property type="molecule type" value="Genomic_DNA"/>
</dbReference>
<proteinExistence type="predicted"/>
<sequence>MDSDYMVDAYNPCSEGHLSRPQRPTTHCQYHLHNYIPHCLSLFEINHPWHLYLIQIFSASEMVHCRAIHHHQTFYLRKHYIQFPGFSQDVPHQRMKMLMTCGLHSGSFPNLWIEQSSHEKI</sequence>
<protein>
    <submittedName>
        <fullName evidence="1">Uncharacterized protein</fullName>
    </submittedName>
</protein>
<organism evidence="1 2">
    <name type="scientific">Rosa chinensis</name>
    <name type="common">China rose</name>
    <dbReference type="NCBI Taxonomy" id="74649"/>
    <lineage>
        <taxon>Eukaryota</taxon>
        <taxon>Viridiplantae</taxon>
        <taxon>Streptophyta</taxon>
        <taxon>Embryophyta</taxon>
        <taxon>Tracheophyta</taxon>
        <taxon>Spermatophyta</taxon>
        <taxon>Magnoliopsida</taxon>
        <taxon>eudicotyledons</taxon>
        <taxon>Gunneridae</taxon>
        <taxon>Pentapetalae</taxon>
        <taxon>rosids</taxon>
        <taxon>fabids</taxon>
        <taxon>Rosales</taxon>
        <taxon>Rosaceae</taxon>
        <taxon>Rosoideae</taxon>
        <taxon>Rosoideae incertae sedis</taxon>
        <taxon>Rosa</taxon>
    </lineage>
</organism>
<dbReference type="Gramene" id="PRQ46782">
    <property type="protein sequence ID" value="PRQ46782"/>
    <property type="gene ID" value="RchiOBHm_Chr2g0092731"/>
</dbReference>